<protein>
    <submittedName>
        <fullName evidence="3">YABBY protein</fullName>
    </submittedName>
</protein>
<evidence type="ECO:0000313" key="3">
    <source>
        <dbReference type="EMBL" id="QPI16593.1"/>
    </source>
</evidence>
<evidence type="ECO:0000259" key="2">
    <source>
        <dbReference type="Pfam" id="PF00505"/>
    </source>
</evidence>
<feature type="compositionally biased region" description="Acidic residues" evidence="1">
    <location>
        <begin position="156"/>
        <end position="168"/>
    </location>
</feature>
<dbReference type="CDD" id="cd00084">
    <property type="entry name" value="HMG-box_SF"/>
    <property type="match status" value="1"/>
</dbReference>
<dbReference type="EMBL" id="MW030586">
    <property type="protein sequence ID" value="QPI16593.1"/>
    <property type="molecule type" value="Genomic_DNA"/>
</dbReference>
<gene>
    <name evidence="3" type="ORF">NIOZUU159_00084</name>
</gene>
<dbReference type="InterPro" id="IPR009071">
    <property type="entry name" value="HMG_box_dom"/>
</dbReference>
<feature type="domain" description="HMG box" evidence="2">
    <location>
        <begin position="101"/>
        <end position="147"/>
    </location>
</feature>
<organism evidence="3">
    <name type="scientific">Virus NIOZ-UU159</name>
    <dbReference type="NCBI Taxonomy" id="2763270"/>
    <lineage>
        <taxon>Viruses</taxon>
    </lineage>
</organism>
<accession>A0A7S9SUJ3</accession>
<feature type="compositionally biased region" description="Basic and acidic residues" evidence="1">
    <location>
        <begin position="92"/>
        <end position="103"/>
    </location>
</feature>
<name>A0A7S9SUJ3_9VIRU</name>
<proteinExistence type="predicted"/>
<dbReference type="Pfam" id="PF00505">
    <property type="entry name" value="HMG_box"/>
    <property type="match status" value="1"/>
</dbReference>
<evidence type="ECO:0000256" key="1">
    <source>
        <dbReference type="SAM" id="MobiDB-lite"/>
    </source>
</evidence>
<feature type="region of interest" description="Disordered" evidence="1">
    <location>
        <begin position="74"/>
        <end position="105"/>
    </location>
</feature>
<reference evidence="3" key="1">
    <citation type="submission" date="2020-08" db="EMBL/GenBank/DDBJ databases">
        <title>Bridging the membrane lipid divide: bacteria of the FCB group superphylum have the potential to synthesize archaeal ether lipids.</title>
        <authorList>
            <person name="Villanueva L."/>
            <person name="von Meijenfeldt F.A.B."/>
            <person name="Westbye A.B."/>
            <person name="Yadav S."/>
            <person name="Hopmans E.C."/>
            <person name="Dutilh B.E."/>
            <person name="Sinninghe Damste J.S."/>
        </authorList>
    </citation>
    <scope>NUCLEOTIDE SEQUENCE</scope>
    <source>
        <strain evidence="3">NIOZ-UU159</strain>
    </source>
</reference>
<feature type="region of interest" description="Disordered" evidence="1">
    <location>
        <begin position="143"/>
        <end position="190"/>
    </location>
</feature>
<sequence>MLVLVFIYPTTQIRKEVKKPTQLILTMTNVATAATAALFKLHIENMPEALNTKKDIDEYCKQFWKEYKEKAKEAKATNKEAKADKPKRKKGFDKDGNPKEKRAPSAYNIFVKEKYAEIKEANHEMDKTQIFAEIARIWQELKADKAKNDKKTDPTPEIDEIQEEPSDEEAPKKKRGRNSKKPETTEAWNE</sequence>
<dbReference type="SUPFAM" id="SSF47095">
    <property type="entry name" value="HMG-box"/>
    <property type="match status" value="1"/>
</dbReference>
<dbReference type="InterPro" id="IPR036910">
    <property type="entry name" value="HMG_box_dom_sf"/>
</dbReference>
<dbReference type="Gene3D" id="1.10.30.10">
    <property type="entry name" value="High mobility group box domain"/>
    <property type="match status" value="1"/>
</dbReference>
<feature type="compositionally biased region" description="Basic and acidic residues" evidence="1">
    <location>
        <begin position="74"/>
        <end position="84"/>
    </location>
</feature>
<feature type="compositionally biased region" description="Basic and acidic residues" evidence="1">
    <location>
        <begin position="143"/>
        <end position="154"/>
    </location>
</feature>